<sequence length="294" mass="32469">MPFSPPPNTREKDIRWQAFANVGCRDSRLLWTTYWKRFNTITIPLLDEDAFFSDALAAAKVARNREHLEELLDEKSKERRAELESVVDKIPCAAVFDKNPFPPEAAWDAVDKVGRSGSLDSFMQLVSGIVWGWDEGQLGEHRPRRERSRSPFTSTETQEMPHMHSPYPTVSDDWDLLHHDMGPSVTELPASPGQRQLPPPTSPPCGTIARETSYTTPTAPPDPPSDGGVGIPQSLLFTQSSSPQQEGGQEPGADASQGSPGGKPKPRGKRRLHELEGSDIENAACVKRAKRKVG</sequence>
<feature type="compositionally biased region" description="Low complexity" evidence="2">
    <location>
        <begin position="239"/>
        <end position="252"/>
    </location>
</feature>
<feature type="region of interest" description="Disordered" evidence="2">
    <location>
        <begin position="139"/>
        <end position="294"/>
    </location>
</feature>
<proteinExistence type="predicted"/>
<evidence type="ECO:0000256" key="2">
    <source>
        <dbReference type="SAM" id="MobiDB-lite"/>
    </source>
</evidence>
<feature type="coiled-coil region" evidence="1">
    <location>
        <begin position="58"/>
        <end position="85"/>
    </location>
</feature>
<dbReference type="EMBL" id="JAUKTV010000013">
    <property type="protein sequence ID" value="KAK0718953.1"/>
    <property type="molecule type" value="Genomic_DNA"/>
</dbReference>
<comment type="caution">
    <text evidence="3">The sequence shown here is derived from an EMBL/GenBank/DDBJ whole genome shotgun (WGS) entry which is preliminary data.</text>
</comment>
<dbReference type="AlphaFoldDB" id="A0AA40E182"/>
<keyword evidence="1" id="KW-0175">Coiled coil</keyword>
<name>A0AA40E182_9PEZI</name>
<evidence type="ECO:0000256" key="1">
    <source>
        <dbReference type="SAM" id="Coils"/>
    </source>
</evidence>
<evidence type="ECO:0000313" key="3">
    <source>
        <dbReference type="EMBL" id="KAK0718953.1"/>
    </source>
</evidence>
<keyword evidence="4" id="KW-1185">Reference proteome</keyword>
<organism evidence="3 4">
    <name type="scientific">Apiosordaria backusii</name>
    <dbReference type="NCBI Taxonomy" id="314023"/>
    <lineage>
        <taxon>Eukaryota</taxon>
        <taxon>Fungi</taxon>
        <taxon>Dikarya</taxon>
        <taxon>Ascomycota</taxon>
        <taxon>Pezizomycotina</taxon>
        <taxon>Sordariomycetes</taxon>
        <taxon>Sordariomycetidae</taxon>
        <taxon>Sordariales</taxon>
        <taxon>Lasiosphaeriaceae</taxon>
        <taxon>Apiosordaria</taxon>
    </lineage>
</organism>
<gene>
    <name evidence="3" type="ORF">B0T21DRAFT_386606</name>
</gene>
<protein>
    <submittedName>
        <fullName evidence="3">Uncharacterized protein</fullName>
    </submittedName>
</protein>
<dbReference type="Proteomes" id="UP001172159">
    <property type="component" value="Unassembled WGS sequence"/>
</dbReference>
<evidence type="ECO:0000313" key="4">
    <source>
        <dbReference type="Proteomes" id="UP001172159"/>
    </source>
</evidence>
<reference evidence="3" key="1">
    <citation type="submission" date="2023-06" db="EMBL/GenBank/DDBJ databases">
        <title>Genome-scale phylogeny and comparative genomics of the fungal order Sordariales.</title>
        <authorList>
            <consortium name="Lawrence Berkeley National Laboratory"/>
            <person name="Hensen N."/>
            <person name="Bonometti L."/>
            <person name="Westerberg I."/>
            <person name="Brannstrom I.O."/>
            <person name="Guillou S."/>
            <person name="Cros-Aarteil S."/>
            <person name="Calhoun S."/>
            <person name="Haridas S."/>
            <person name="Kuo A."/>
            <person name="Mondo S."/>
            <person name="Pangilinan J."/>
            <person name="Riley R."/>
            <person name="Labutti K."/>
            <person name="Andreopoulos B."/>
            <person name="Lipzen A."/>
            <person name="Chen C."/>
            <person name="Yanf M."/>
            <person name="Daum C."/>
            <person name="Ng V."/>
            <person name="Clum A."/>
            <person name="Steindorff A."/>
            <person name="Ohm R."/>
            <person name="Martin F."/>
            <person name="Silar P."/>
            <person name="Natvig D."/>
            <person name="Lalanne C."/>
            <person name="Gautier V."/>
            <person name="Ament-Velasquez S.L."/>
            <person name="Kruys A."/>
            <person name="Hutchinson M.I."/>
            <person name="Powell A.J."/>
            <person name="Barry K."/>
            <person name="Miller A.N."/>
            <person name="Grigoriev I.V."/>
            <person name="Debuchy R."/>
            <person name="Gladieux P."/>
            <person name="Thoren M.H."/>
            <person name="Johannesson H."/>
        </authorList>
    </citation>
    <scope>NUCLEOTIDE SEQUENCE</scope>
    <source>
        <strain evidence="3">CBS 540.89</strain>
    </source>
</reference>
<accession>A0AA40E182</accession>